<dbReference type="STRING" id="41997.RV16_GL001937"/>
<keyword evidence="4" id="KW-1185">Reference proteome</keyword>
<proteinExistence type="predicted"/>
<feature type="domain" description="Solute-binding protein family 3/N-terminal" evidence="2">
    <location>
        <begin position="2"/>
        <end position="119"/>
    </location>
</feature>
<dbReference type="PANTHER" id="PTHR35936">
    <property type="entry name" value="MEMBRANE-BOUND LYTIC MUREIN TRANSGLYCOSYLASE F"/>
    <property type="match status" value="1"/>
</dbReference>
<dbReference type="SUPFAM" id="SSF53850">
    <property type="entry name" value="Periplasmic binding protein-like II"/>
    <property type="match status" value="1"/>
</dbReference>
<dbReference type="HOGENOM" id="CLU_1934793_0_0_9"/>
<keyword evidence="1" id="KW-0732">Signal</keyword>
<dbReference type="eggNOG" id="COG0834">
    <property type="taxonomic scope" value="Bacteria"/>
</dbReference>
<sequence length="130" mass="14555">MLEITNMKFDGLVPSVQAGEFDMALAGFNPTPERKEVISFSDSYHNLPFVILTTKDKEEQFTSLESLTGKEVAAQKGSTQETILHDYIGHAHPVSLGKLPEVIAEINAEQSMPVLSVTWQQETTWIFIRM</sequence>
<dbReference type="PANTHER" id="PTHR35936:SF17">
    <property type="entry name" value="ARGININE-BINDING EXTRACELLULAR PROTEIN ARTP"/>
    <property type="match status" value="1"/>
</dbReference>
<protein>
    <recommendedName>
        <fullName evidence="2">Solute-binding protein family 3/N-terminal domain-containing protein</fullName>
    </recommendedName>
</protein>
<dbReference type="OrthoDB" id="9811552at2"/>
<dbReference type="AlphaFoldDB" id="S0NVQ6"/>
<evidence type="ECO:0000313" key="4">
    <source>
        <dbReference type="Proteomes" id="UP000014136"/>
    </source>
</evidence>
<dbReference type="InterPro" id="IPR001638">
    <property type="entry name" value="Solute-binding_3/MltF_N"/>
</dbReference>
<organism evidence="3 4">
    <name type="scientific">Enterococcus saccharolyticus subsp. saccharolyticus ATCC 43076</name>
    <dbReference type="NCBI Taxonomy" id="1139996"/>
    <lineage>
        <taxon>Bacteria</taxon>
        <taxon>Bacillati</taxon>
        <taxon>Bacillota</taxon>
        <taxon>Bacilli</taxon>
        <taxon>Lactobacillales</taxon>
        <taxon>Enterococcaceae</taxon>
        <taxon>Enterococcus</taxon>
    </lineage>
</organism>
<dbReference type="Proteomes" id="UP000014136">
    <property type="component" value="Unassembled WGS sequence"/>
</dbReference>
<dbReference type="Pfam" id="PF00497">
    <property type="entry name" value="SBP_bac_3"/>
    <property type="match status" value="1"/>
</dbReference>
<dbReference type="RefSeq" id="WP_016174540.1">
    <property type="nucleotide sequence ID" value="NZ_KE136389.1"/>
</dbReference>
<accession>S0NVQ6</accession>
<evidence type="ECO:0000313" key="3">
    <source>
        <dbReference type="EMBL" id="EOT30042.1"/>
    </source>
</evidence>
<evidence type="ECO:0000256" key="1">
    <source>
        <dbReference type="ARBA" id="ARBA00022729"/>
    </source>
</evidence>
<dbReference type="PATRIC" id="fig|1139996.3.peg.729"/>
<evidence type="ECO:0000259" key="2">
    <source>
        <dbReference type="Pfam" id="PF00497"/>
    </source>
</evidence>
<comment type="caution">
    <text evidence="3">The sequence shown here is derived from an EMBL/GenBank/DDBJ whole genome shotgun (WGS) entry which is preliminary data.</text>
</comment>
<name>S0NVQ6_9ENTE</name>
<reference evidence="3 4" key="1">
    <citation type="submission" date="2013-03" db="EMBL/GenBank/DDBJ databases">
        <title>The Genome Sequence of Enterococcus saccharolyticus ATCC_43076 (Illumina only assembly).</title>
        <authorList>
            <consortium name="The Broad Institute Genomics Platform"/>
            <consortium name="The Broad Institute Genome Sequencing Center for Infectious Disease"/>
            <person name="Earl A."/>
            <person name="Russ C."/>
            <person name="Gilmore M."/>
            <person name="Surin D."/>
            <person name="Walker B."/>
            <person name="Young S."/>
            <person name="Zeng Q."/>
            <person name="Gargeya S."/>
            <person name="Fitzgerald M."/>
            <person name="Haas B."/>
            <person name="Abouelleil A."/>
            <person name="Allen A.W."/>
            <person name="Alvarado L."/>
            <person name="Arachchi H.M."/>
            <person name="Berlin A.M."/>
            <person name="Chapman S.B."/>
            <person name="Gainer-Dewar J."/>
            <person name="Goldberg J."/>
            <person name="Griggs A."/>
            <person name="Gujja S."/>
            <person name="Hansen M."/>
            <person name="Howarth C."/>
            <person name="Imamovic A."/>
            <person name="Ireland A."/>
            <person name="Larimer J."/>
            <person name="McCowan C."/>
            <person name="Murphy C."/>
            <person name="Pearson M."/>
            <person name="Poon T.W."/>
            <person name="Priest M."/>
            <person name="Roberts A."/>
            <person name="Saif S."/>
            <person name="Shea T."/>
            <person name="Sisk P."/>
            <person name="Sykes S."/>
            <person name="Wortman J."/>
            <person name="Nusbaum C."/>
            <person name="Birren B."/>
        </authorList>
    </citation>
    <scope>NUCLEOTIDE SEQUENCE [LARGE SCALE GENOMIC DNA]</scope>
    <source>
        <strain evidence="3 4">ATCC 43076</strain>
    </source>
</reference>
<dbReference type="Gene3D" id="3.40.190.10">
    <property type="entry name" value="Periplasmic binding protein-like II"/>
    <property type="match status" value="2"/>
</dbReference>
<gene>
    <name evidence="3" type="ORF">OMQ_00734</name>
</gene>
<dbReference type="EMBL" id="AHYT01000002">
    <property type="protein sequence ID" value="EOT30042.1"/>
    <property type="molecule type" value="Genomic_DNA"/>
</dbReference>